<evidence type="ECO:0000259" key="2">
    <source>
        <dbReference type="Pfam" id="PF03886"/>
    </source>
</evidence>
<dbReference type="RefSeq" id="WP_152113736.1">
    <property type="nucleotide sequence ID" value="NZ_JAFNAA010000004.1"/>
</dbReference>
<protein>
    <submittedName>
        <fullName evidence="3">Membrane integrity-associated transporter subunit PqiC</fullName>
    </submittedName>
</protein>
<gene>
    <name evidence="3" type="ORF">J2R62_04920</name>
</gene>
<dbReference type="Proteomes" id="UP000664658">
    <property type="component" value="Unassembled WGS sequence"/>
</dbReference>
<dbReference type="Pfam" id="PF03886">
    <property type="entry name" value="ABC_trans_aux"/>
    <property type="match status" value="1"/>
</dbReference>
<feature type="chain" id="PRO_5034731021" evidence="1">
    <location>
        <begin position="20"/>
        <end position="187"/>
    </location>
</feature>
<comment type="caution">
    <text evidence="3">The sequence shown here is derived from an EMBL/GenBank/DDBJ whole genome shotgun (WGS) entry which is preliminary data.</text>
</comment>
<proteinExistence type="predicted"/>
<name>A0A8I1W526_PLESH</name>
<feature type="signal peptide" evidence="1">
    <location>
        <begin position="1"/>
        <end position="19"/>
    </location>
</feature>
<dbReference type="Gene3D" id="3.40.50.10610">
    <property type="entry name" value="ABC-type transport auxiliary lipoprotein component"/>
    <property type="match status" value="1"/>
</dbReference>
<evidence type="ECO:0000313" key="4">
    <source>
        <dbReference type="Proteomes" id="UP000664658"/>
    </source>
</evidence>
<sequence length="187" mass="20577">MKKWILASTLLLAACSSTSGISYYQLPAQPAVTQVAQQQQVLVVNPVSVADYLSGTGLAYQTNDVEMVLTQQNQWVDNLGSQLTRTLTANLTHDLPGWQVTPTSASANDWQLNTQVERFQGRYDGKVVISGRWLLTHGSQRWQKNFELVLPQNADGYPEMVRVMGAGWQQQAAAIAREVTQIAAGQS</sequence>
<dbReference type="AlphaFoldDB" id="A0A8I1W526"/>
<dbReference type="SUPFAM" id="SSF159594">
    <property type="entry name" value="XCC0632-like"/>
    <property type="match status" value="1"/>
</dbReference>
<dbReference type="EMBL" id="JAFNAA010000004">
    <property type="protein sequence ID" value="MBO1107573.1"/>
    <property type="molecule type" value="Genomic_DNA"/>
</dbReference>
<accession>A0A8I1W526</accession>
<reference evidence="3" key="1">
    <citation type="submission" date="2021-03" db="EMBL/GenBank/DDBJ databases">
        <title>Plesiomonas shigelloides zfcc0051, isolated from zebrafish feces.</title>
        <authorList>
            <person name="Vanderhoek Z."/>
            <person name="Gaulke C."/>
        </authorList>
    </citation>
    <scope>NUCLEOTIDE SEQUENCE</scope>
    <source>
        <strain evidence="3">Zfcc0051</strain>
    </source>
</reference>
<feature type="domain" description="ABC-type transport auxiliary lipoprotein component" evidence="2">
    <location>
        <begin position="24"/>
        <end position="176"/>
    </location>
</feature>
<dbReference type="PROSITE" id="PS51257">
    <property type="entry name" value="PROKAR_LIPOPROTEIN"/>
    <property type="match status" value="1"/>
</dbReference>
<evidence type="ECO:0000256" key="1">
    <source>
        <dbReference type="SAM" id="SignalP"/>
    </source>
</evidence>
<organism evidence="3 4">
    <name type="scientific">Plesiomonas shigelloides</name>
    <name type="common">Aeromonas shigelloides</name>
    <dbReference type="NCBI Taxonomy" id="703"/>
    <lineage>
        <taxon>Bacteria</taxon>
        <taxon>Pseudomonadati</taxon>
        <taxon>Pseudomonadota</taxon>
        <taxon>Gammaproteobacteria</taxon>
        <taxon>Enterobacterales</taxon>
        <taxon>Enterobacteriaceae</taxon>
        <taxon>Plesiomonas</taxon>
    </lineage>
</organism>
<keyword evidence="1" id="KW-0732">Signal</keyword>
<dbReference type="InterPro" id="IPR005586">
    <property type="entry name" value="ABC_trans_aux"/>
</dbReference>
<evidence type="ECO:0000313" key="3">
    <source>
        <dbReference type="EMBL" id="MBO1107573.1"/>
    </source>
</evidence>